<comment type="function">
    <text evidence="3">Bifunctional nuclease with both RNase and DNase activities. Involved in basal defense response. Participates in abscisic acid-derived callose deposition following infection by a necrotrophic pathogen.</text>
</comment>
<dbReference type="GO" id="GO:0005634">
    <property type="term" value="C:nucleus"/>
    <property type="evidence" value="ECO:0007669"/>
    <property type="project" value="TreeGrafter"/>
</dbReference>
<protein>
    <recommendedName>
        <fullName evidence="5">BFN domain-containing protein</fullName>
    </recommendedName>
</protein>
<evidence type="ECO:0000259" key="5">
    <source>
        <dbReference type="PROSITE" id="PS51658"/>
    </source>
</evidence>
<feature type="region of interest" description="Disordered" evidence="4">
    <location>
        <begin position="15"/>
        <end position="37"/>
    </location>
</feature>
<gene>
    <name evidence="6" type="ORF">CMV_025066</name>
</gene>
<dbReference type="Pfam" id="PF02577">
    <property type="entry name" value="BFN_dom"/>
    <property type="match status" value="1"/>
</dbReference>
<dbReference type="AlphaFoldDB" id="A0A8J4VBU3"/>
<dbReference type="SUPFAM" id="SSF103256">
    <property type="entry name" value="Hypothetical protein TM0160"/>
    <property type="match status" value="1"/>
</dbReference>
<proteinExistence type="inferred from homology"/>
<feature type="compositionally biased region" description="Low complexity" evidence="4">
    <location>
        <begin position="16"/>
        <end position="33"/>
    </location>
</feature>
<dbReference type="PROSITE" id="PS51658">
    <property type="entry name" value="BFN"/>
    <property type="match status" value="1"/>
</dbReference>
<accession>A0A8J4VBU3</accession>
<comment type="similarity">
    <text evidence="1">Belongs to the bifunctional nuclease family.</text>
</comment>
<reference evidence="6" key="1">
    <citation type="submission" date="2020-03" db="EMBL/GenBank/DDBJ databases">
        <title>Castanea mollissima Vanexum genome sequencing.</title>
        <authorList>
            <person name="Staton M."/>
        </authorList>
    </citation>
    <scope>NUCLEOTIDE SEQUENCE</scope>
    <source>
        <tissue evidence="6">Leaf</tissue>
    </source>
</reference>
<keyword evidence="2" id="KW-0378">Hydrolase</keyword>
<dbReference type="GO" id="GO:0016567">
    <property type="term" value="P:protein ubiquitination"/>
    <property type="evidence" value="ECO:0007669"/>
    <property type="project" value="TreeGrafter"/>
</dbReference>
<dbReference type="Proteomes" id="UP000737018">
    <property type="component" value="Unassembled WGS sequence"/>
</dbReference>
<evidence type="ECO:0000256" key="4">
    <source>
        <dbReference type="SAM" id="MobiDB-lite"/>
    </source>
</evidence>
<evidence type="ECO:0000256" key="3">
    <source>
        <dbReference type="ARBA" id="ARBA00025428"/>
    </source>
</evidence>
<evidence type="ECO:0000256" key="2">
    <source>
        <dbReference type="ARBA" id="ARBA00022722"/>
    </source>
</evidence>
<name>A0A8J4VBU3_9ROSI</name>
<sequence>MLGARVGVRTLTGLGSANFSDQSRSSSSSSCSSWAPKPNALRLSSPFRFGSKRCRNNNNNNNNNSSQIQSQSMLIVSCKSSSGRFGGRSGNAHDRNDHDFLEASLLLSETVLHHRMRRQGYREERKWPSPGQSTPFSVQLKKPRVNVDVIGESFLRRFQNPTIFLKISCDGDFLLPIIVGEFAVEKLIDPQWEDKNGVFPDQFNFIRDLVEKLGYQVTMVRITERVTNTYFARLYFSKPGKNDILSVDARPSDAINVANRCKAPIFVSRQIVLEDAIKIGYGMGRTRDTKCTYDVSLDSAADGPDILLEELDLVKNMNLAIKEERYKDAAMWRDKLVKLRESST</sequence>
<keyword evidence="7" id="KW-1185">Reference proteome</keyword>
<evidence type="ECO:0000256" key="1">
    <source>
        <dbReference type="ARBA" id="ARBA00009095"/>
    </source>
</evidence>
<comment type="caution">
    <text evidence="6">The sequence shown here is derived from an EMBL/GenBank/DDBJ whole genome shotgun (WGS) entry which is preliminary data.</text>
</comment>
<dbReference type="InterPro" id="IPR003729">
    <property type="entry name" value="Bi_nuclease_dom"/>
</dbReference>
<dbReference type="OrthoDB" id="566255at2759"/>
<dbReference type="GO" id="GO:0004518">
    <property type="term" value="F:nuclease activity"/>
    <property type="evidence" value="ECO:0007669"/>
    <property type="project" value="UniProtKB-UniRule"/>
</dbReference>
<feature type="domain" description="BFN" evidence="5">
    <location>
        <begin position="144"/>
        <end position="279"/>
    </location>
</feature>
<evidence type="ECO:0000313" key="7">
    <source>
        <dbReference type="Proteomes" id="UP000737018"/>
    </source>
</evidence>
<dbReference type="GO" id="GO:0030891">
    <property type="term" value="C:VCB complex"/>
    <property type="evidence" value="ECO:0007669"/>
    <property type="project" value="TreeGrafter"/>
</dbReference>
<organism evidence="6 7">
    <name type="scientific">Castanea mollissima</name>
    <name type="common">Chinese chestnut</name>
    <dbReference type="NCBI Taxonomy" id="60419"/>
    <lineage>
        <taxon>Eukaryota</taxon>
        <taxon>Viridiplantae</taxon>
        <taxon>Streptophyta</taxon>
        <taxon>Embryophyta</taxon>
        <taxon>Tracheophyta</taxon>
        <taxon>Spermatophyta</taxon>
        <taxon>Magnoliopsida</taxon>
        <taxon>eudicotyledons</taxon>
        <taxon>Gunneridae</taxon>
        <taxon>Pentapetalae</taxon>
        <taxon>rosids</taxon>
        <taxon>fabids</taxon>
        <taxon>Fagales</taxon>
        <taxon>Fagaceae</taxon>
        <taxon>Castanea</taxon>
    </lineage>
</organism>
<dbReference type="EMBL" id="JRKL02006394">
    <property type="protein sequence ID" value="KAF3949000.1"/>
    <property type="molecule type" value="Genomic_DNA"/>
</dbReference>
<evidence type="ECO:0000313" key="6">
    <source>
        <dbReference type="EMBL" id="KAF3949000.1"/>
    </source>
</evidence>
<dbReference type="PANTHER" id="PTHR15160:SF1">
    <property type="entry name" value="VON HIPPEL-LINDAU DISEASE TUMOR SUPPRESSOR"/>
    <property type="match status" value="1"/>
</dbReference>
<keyword evidence="2" id="KW-0540">Nuclease</keyword>
<dbReference type="PANTHER" id="PTHR15160">
    <property type="entry name" value="VON HIPPEL-LINDAU PROTEIN"/>
    <property type="match status" value="1"/>
</dbReference>
<dbReference type="Gene3D" id="3.10.690.10">
    <property type="entry name" value="Bifunctional nuclease domain"/>
    <property type="match status" value="1"/>
</dbReference>
<dbReference type="InterPro" id="IPR036104">
    <property type="entry name" value="BFN_sf"/>
</dbReference>